<sequence>MSKSTLSVLEAGAGNPSLETMWALATAYQVPLAQLLDPPAPEVSVIRRGQMPQLASGSADYAAVLLSASPPHVRRDLYLITAEPGAVKESEPHEAGTIEHVIIGAGAARVSVAGETVELAAGEYLRCPGDAAHTFEALEPGTLAVFVVQSG</sequence>
<dbReference type="PANTHER" id="PTHR46797:SF1">
    <property type="entry name" value="METHYLPHOSPHONATE SYNTHASE"/>
    <property type="match status" value="1"/>
</dbReference>
<dbReference type="SUPFAM" id="SSF47413">
    <property type="entry name" value="lambda repressor-like DNA-binding domains"/>
    <property type="match status" value="1"/>
</dbReference>
<gene>
    <name evidence="3" type="ORF">ACFFN1_14895</name>
</gene>
<dbReference type="InterPro" id="IPR050807">
    <property type="entry name" value="TransReg_Diox_bact_type"/>
</dbReference>
<dbReference type="InterPro" id="IPR011051">
    <property type="entry name" value="RmlC_Cupin_sf"/>
</dbReference>
<dbReference type="PROSITE" id="PS50943">
    <property type="entry name" value="HTH_CROC1"/>
    <property type="match status" value="1"/>
</dbReference>
<evidence type="ECO:0000259" key="2">
    <source>
        <dbReference type="PROSITE" id="PS50943"/>
    </source>
</evidence>
<evidence type="ECO:0000256" key="1">
    <source>
        <dbReference type="ARBA" id="ARBA00023125"/>
    </source>
</evidence>
<dbReference type="RefSeq" id="WP_376841642.1">
    <property type="nucleotide sequence ID" value="NZ_JBHMAU010000127.1"/>
</dbReference>
<dbReference type="InterPro" id="IPR014710">
    <property type="entry name" value="RmlC-like_jellyroll"/>
</dbReference>
<accession>A0ABV5X7F0</accession>
<organism evidence="3 4">
    <name type="scientific">Brevibacterium otitidis</name>
    <dbReference type="NCBI Taxonomy" id="53364"/>
    <lineage>
        <taxon>Bacteria</taxon>
        <taxon>Bacillati</taxon>
        <taxon>Actinomycetota</taxon>
        <taxon>Actinomycetes</taxon>
        <taxon>Micrococcales</taxon>
        <taxon>Brevibacteriaceae</taxon>
        <taxon>Brevibacterium</taxon>
    </lineage>
</organism>
<dbReference type="InterPro" id="IPR013096">
    <property type="entry name" value="Cupin_2"/>
</dbReference>
<dbReference type="CDD" id="cd00093">
    <property type="entry name" value="HTH_XRE"/>
    <property type="match status" value="1"/>
</dbReference>
<evidence type="ECO:0000313" key="4">
    <source>
        <dbReference type="Proteomes" id="UP001589707"/>
    </source>
</evidence>
<dbReference type="Pfam" id="PF01381">
    <property type="entry name" value="HTH_3"/>
    <property type="match status" value="1"/>
</dbReference>
<reference evidence="3 4" key="1">
    <citation type="submission" date="2024-09" db="EMBL/GenBank/DDBJ databases">
        <authorList>
            <person name="Sun Q."/>
            <person name="Mori K."/>
        </authorList>
    </citation>
    <scope>NUCLEOTIDE SEQUENCE [LARGE SCALE GENOMIC DNA]</scope>
    <source>
        <strain evidence="3 4">JCM 11683</strain>
    </source>
</reference>
<dbReference type="InterPro" id="IPR010982">
    <property type="entry name" value="Lambda_DNA-bd_dom_sf"/>
</dbReference>
<dbReference type="Pfam" id="PF07883">
    <property type="entry name" value="Cupin_2"/>
    <property type="match status" value="1"/>
</dbReference>
<dbReference type="SUPFAM" id="SSF51182">
    <property type="entry name" value="RmlC-like cupins"/>
    <property type="match status" value="1"/>
</dbReference>
<keyword evidence="4" id="KW-1185">Reference proteome</keyword>
<dbReference type="EMBL" id="JBHMAU010000127">
    <property type="protein sequence ID" value="MFB9777662.1"/>
    <property type="molecule type" value="Genomic_DNA"/>
</dbReference>
<keyword evidence="1" id="KW-0238">DNA-binding</keyword>
<evidence type="ECO:0000313" key="3">
    <source>
        <dbReference type="EMBL" id="MFB9777662.1"/>
    </source>
</evidence>
<protein>
    <submittedName>
        <fullName evidence="3">Helix-turn-helix domain-containing protein</fullName>
    </submittedName>
</protein>
<dbReference type="Gene3D" id="2.60.120.10">
    <property type="entry name" value="Jelly Rolls"/>
    <property type="match status" value="1"/>
</dbReference>
<dbReference type="Proteomes" id="UP001589707">
    <property type="component" value="Unassembled WGS sequence"/>
</dbReference>
<dbReference type="Gene3D" id="1.10.260.40">
    <property type="entry name" value="lambda repressor-like DNA-binding domains"/>
    <property type="match status" value="1"/>
</dbReference>
<comment type="caution">
    <text evidence="3">The sequence shown here is derived from an EMBL/GenBank/DDBJ whole genome shotgun (WGS) entry which is preliminary data.</text>
</comment>
<proteinExistence type="predicted"/>
<dbReference type="InterPro" id="IPR001387">
    <property type="entry name" value="Cro/C1-type_HTH"/>
</dbReference>
<dbReference type="PANTHER" id="PTHR46797">
    <property type="entry name" value="HTH-TYPE TRANSCRIPTIONAL REGULATOR"/>
    <property type="match status" value="1"/>
</dbReference>
<name>A0ABV5X7F0_9MICO</name>
<feature type="domain" description="HTH cro/C1-type" evidence="2">
    <location>
        <begin position="1"/>
        <end position="35"/>
    </location>
</feature>